<dbReference type="PANTHER" id="PTHR30055:SF151">
    <property type="entry name" value="TRANSCRIPTIONAL REGULATORY PROTEIN"/>
    <property type="match status" value="1"/>
</dbReference>
<feature type="DNA-binding region" description="H-T-H motif" evidence="4">
    <location>
        <begin position="36"/>
        <end position="55"/>
    </location>
</feature>
<dbReference type="Gene3D" id="1.10.357.10">
    <property type="entry name" value="Tetracycline Repressor, domain 2"/>
    <property type="match status" value="1"/>
</dbReference>
<accession>A0A9X1QT43</accession>
<evidence type="ECO:0000259" key="5">
    <source>
        <dbReference type="PROSITE" id="PS50977"/>
    </source>
</evidence>
<evidence type="ECO:0000313" key="6">
    <source>
        <dbReference type="EMBL" id="MCF4007750.1"/>
    </source>
</evidence>
<evidence type="ECO:0000256" key="1">
    <source>
        <dbReference type="ARBA" id="ARBA00023015"/>
    </source>
</evidence>
<keyword evidence="7" id="KW-1185">Reference proteome</keyword>
<sequence length="242" mass="25801">MARRSAGRPRTPVLTQDRIARAALDLADAHGDDAITMHRLARELGVAPSALYNHVSGIEEVKLLIQDEMMGRVTTVGLSQLVEAARRGARPGEGELSRALETWAWSYRETFARYPGLVPLIATLPVGGAPATQAMYETVAAGLRAAGLPKEQVMPVIVAFESFLFGSAMDVHAPADVFTRAPDDDAAATPTLQEALDAQPAGGVHGGNPYADPPFRWGLRALCEATERACTHIPGKEPTARS</sequence>
<evidence type="ECO:0000256" key="2">
    <source>
        <dbReference type="ARBA" id="ARBA00023125"/>
    </source>
</evidence>
<dbReference type="SUPFAM" id="SSF46689">
    <property type="entry name" value="Homeodomain-like"/>
    <property type="match status" value="1"/>
</dbReference>
<keyword evidence="2 4" id="KW-0238">DNA-binding</keyword>
<dbReference type="Pfam" id="PF02909">
    <property type="entry name" value="TetR_C_1"/>
    <property type="match status" value="1"/>
</dbReference>
<reference evidence="6" key="1">
    <citation type="submission" date="2022-01" db="EMBL/GenBank/DDBJ databases">
        <title>Corynebacterium sp. nov isolated from isolated from the feces of the greater white-fronted geese (Anser albifrons) at Poyang Lake, PR China.</title>
        <authorList>
            <person name="Liu Q."/>
        </authorList>
    </citation>
    <scope>NUCLEOTIDE SEQUENCE</scope>
    <source>
        <strain evidence="6">JCM 32435</strain>
    </source>
</reference>
<evidence type="ECO:0000256" key="4">
    <source>
        <dbReference type="PROSITE-ProRule" id="PRU00335"/>
    </source>
</evidence>
<dbReference type="GO" id="GO:0045892">
    <property type="term" value="P:negative regulation of DNA-templated transcription"/>
    <property type="evidence" value="ECO:0007669"/>
    <property type="project" value="InterPro"/>
</dbReference>
<name>A0A9X1QT43_9CORY</name>
<feature type="domain" description="HTH tetR-type" evidence="5">
    <location>
        <begin position="13"/>
        <end position="73"/>
    </location>
</feature>
<organism evidence="6 7">
    <name type="scientific">Corynebacterium uropygiale</name>
    <dbReference type="NCBI Taxonomy" id="1775911"/>
    <lineage>
        <taxon>Bacteria</taxon>
        <taxon>Bacillati</taxon>
        <taxon>Actinomycetota</taxon>
        <taxon>Actinomycetes</taxon>
        <taxon>Mycobacteriales</taxon>
        <taxon>Corynebacteriaceae</taxon>
        <taxon>Corynebacterium</taxon>
    </lineage>
</organism>
<dbReference type="GO" id="GO:0000976">
    <property type="term" value="F:transcription cis-regulatory region binding"/>
    <property type="evidence" value="ECO:0007669"/>
    <property type="project" value="TreeGrafter"/>
</dbReference>
<dbReference type="Pfam" id="PF00440">
    <property type="entry name" value="TetR_N"/>
    <property type="match status" value="1"/>
</dbReference>
<dbReference type="InterPro" id="IPR001647">
    <property type="entry name" value="HTH_TetR"/>
</dbReference>
<dbReference type="Proteomes" id="UP001139336">
    <property type="component" value="Unassembled WGS sequence"/>
</dbReference>
<dbReference type="PANTHER" id="PTHR30055">
    <property type="entry name" value="HTH-TYPE TRANSCRIPTIONAL REGULATOR RUTR"/>
    <property type="match status" value="1"/>
</dbReference>
<dbReference type="InterPro" id="IPR004111">
    <property type="entry name" value="Repressor_TetR_C"/>
</dbReference>
<comment type="caution">
    <text evidence="6">The sequence shown here is derived from an EMBL/GenBank/DDBJ whole genome shotgun (WGS) entry which is preliminary data.</text>
</comment>
<dbReference type="PROSITE" id="PS50977">
    <property type="entry name" value="HTH_TETR_2"/>
    <property type="match status" value="1"/>
</dbReference>
<evidence type="ECO:0000256" key="3">
    <source>
        <dbReference type="ARBA" id="ARBA00023163"/>
    </source>
</evidence>
<gene>
    <name evidence="6" type="ORF">L1O03_11300</name>
</gene>
<proteinExistence type="predicted"/>
<dbReference type="EMBL" id="JAKGSI010000007">
    <property type="protein sequence ID" value="MCF4007750.1"/>
    <property type="molecule type" value="Genomic_DNA"/>
</dbReference>
<keyword evidence="1" id="KW-0805">Transcription regulation</keyword>
<keyword evidence="3" id="KW-0804">Transcription</keyword>
<evidence type="ECO:0000313" key="7">
    <source>
        <dbReference type="Proteomes" id="UP001139336"/>
    </source>
</evidence>
<dbReference type="SUPFAM" id="SSF48498">
    <property type="entry name" value="Tetracyclin repressor-like, C-terminal domain"/>
    <property type="match status" value="1"/>
</dbReference>
<dbReference type="InterPro" id="IPR050109">
    <property type="entry name" value="HTH-type_TetR-like_transc_reg"/>
</dbReference>
<dbReference type="RefSeq" id="WP_236120076.1">
    <property type="nucleotide sequence ID" value="NZ_JAKGSI010000007.1"/>
</dbReference>
<dbReference type="GO" id="GO:0003700">
    <property type="term" value="F:DNA-binding transcription factor activity"/>
    <property type="evidence" value="ECO:0007669"/>
    <property type="project" value="TreeGrafter"/>
</dbReference>
<protein>
    <submittedName>
        <fullName evidence="6">TetR/AcrR family transcriptional regulator C-terminal domain-containing protein</fullName>
    </submittedName>
</protein>
<dbReference type="InterPro" id="IPR036271">
    <property type="entry name" value="Tet_transcr_reg_TetR-rel_C_sf"/>
</dbReference>
<dbReference type="AlphaFoldDB" id="A0A9X1QT43"/>
<dbReference type="InterPro" id="IPR009057">
    <property type="entry name" value="Homeodomain-like_sf"/>
</dbReference>